<dbReference type="Proteomes" id="UP000017118">
    <property type="component" value="Chromosome"/>
</dbReference>
<proteinExistence type="predicted"/>
<dbReference type="Pfam" id="PF14501">
    <property type="entry name" value="HATPase_c_5"/>
    <property type="match status" value="1"/>
</dbReference>
<gene>
    <name evidence="2" type="ORF">CLSA_c16890</name>
</gene>
<feature type="domain" description="Sensor histidine kinase NatK-like C-terminal" evidence="1">
    <location>
        <begin position="2"/>
        <end position="63"/>
    </location>
</feature>
<sequence>MILEVKNNFEYEPVLVKNGFIISKRCKENHGTSIHIVEKVVQKFSGKLKIDIDSNEFVASIIFQVLRNAKTYGNRFEVW</sequence>
<dbReference type="PATRIC" id="fig|1345695.10.peg.3810"/>
<dbReference type="GeneID" id="55474178"/>
<dbReference type="RefSeq" id="WP_022745215.1">
    <property type="nucleotide sequence ID" value="NC_022571.1"/>
</dbReference>
<dbReference type="OrthoDB" id="9813149at2"/>
<name>U5MPE9_CLOSA</name>
<dbReference type="EMBL" id="CP006721">
    <property type="protein sequence ID" value="AGX42684.1"/>
    <property type="molecule type" value="Genomic_DNA"/>
</dbReference>
<dbReference type="KEGG" id="csb:CLSA_c16890"/>
<reference evidence="2 3" key="1">
    <citation type="journal article" date="2013" name="Genome Announc.">
        <title>Complete Genome Sequence of the Solvent Producer Clostridium saccharobutylicum NCP262 (DSM 13864).</title>
        <authorList>
            <person name="Poehlein A."/>
            <person name="Hartwich K."/>
            <person name="Krabben P."/>
            <person name="Ehrenreich A."/>
            <person name="Liebl W."/>
            <person name="Durre P."/>
            <person name="Gottschalk G."/>
            <person name="Daniel R."/>
        </authorList>
    </citation>
    <scope>NUCLEOTIDE SEQUENCE [LARGE SCALE GENOMIC DNA]</scope>
    <source>
        <strain evidence="2">DSM 13864</strain>
    </source>
</reference>
<protein>
    <recommendedName>
        <fullName evidence="1">Sensor histidine kinase NatK-like C-terminal domain-containing protein</fullName>
    </recommendedName>
</protein>
<evidence type="ECO:0000313" key="3">
    <source>
        <dbReference type="Proteomes" id="UP000017118"/>
    </source>
</evidence>
<accession>U5MPE9</accession>
<evidence type="ECO:0000259" key="1">
    <source>
        <dbReference type="Pfam" id="PF14501"/>
    </source>
</evidence>
<dbReference type="HOGENOM" id="CLU_2599906_0_0_9"/>
<evidence type="ECO:0000313" key="2">
    <source>
        <dbReference type="EMBL" id="AGX42684.1"/>
    </source>
</evidence>
<organism evidence="2 3">
    <name type="scientific">Clostridium saccharobutylicum DSM 13864</name>
    <dbReference type="NCBI Taxonomy" id="1345695"/>
    <lineage>
        <taxon>Bacteria</taxon>
        <taxon>Bacillati</taxon>
        <taxon>Bacillota</taxon>
        <taxon>Clostridia</taxon>
        <taxon>Eubacteriales</taxon>
        <taxon>Clostridiaceae</taxon>
        <taxon>Clostridium</taxon>
    </lineage>
</organism>
<keyword evidence="3" id="KW-1185">Reference proteome</keyword>
<dbReference type="AlphaFoldDB" id="U5MPE9"/>
<dbReference type="InterPro" id="IPR032834">
    <property type="entry name" value="NatK-like_C"/>
</dbReference>